<evidence type="ECO:0000313" key="2">
    <source>
        <dbReference type="EMBL" id="PRY44453.1"/>
    </source>
</evidence>
<feature type="domain" description="STAS" evidence="1">
    <location>
        <begin position="7"/>
        <end position="63"/>
    </location>
</feature>
<dbReference type="PROSITE" id="PS50801">
    <property type="entry name" value="STAS"/>
    <property type="match status" value="1"/>
</dbReference>
<accession>A0A2T0TFN2</accession>
<dbReference type="SUPFAM" id="SSF52091">
    <property type="entry name" value="SpoIIaa-like"/>
    <property type="match status" value="1"/>
</dbReference>
<name>A0A2T0TFN2_9PSEU</name>
<proteinExistence type="predicted"/>
<gene>
    <name evidence="2" type="ORF">CLV43_10218</name>
</gene>
<dbReference type="CDD" id="cd07043">
    <property type="entry name" value="STAS_anti-anti-sigma_factors"/>
    <property type="match status" value="1"/>
</dbReference>
<dbReference type="EMBL" id="PVTF01000002">
    <property type="protein sequence ID" value="PRY44453.1"/>
    <property type="molecule type" value="Genomic_DNA"/>
</dbReference>
<dbReference type="RefSeq" id="WP_146174654.1">
    <property type="nucleotide sequence ID" value="NZ_PVTF01000002.1"/>
</dbReference>
<keyword evidence="3" id="KW-1185">Reference proteome</keyword>
<dbReference type="OrthoDB" id="3481860at2"/>
<dbReference type="InterPro" id="IPR002645">
    <property type="entry name" value="STAS_dom"/>
</dbReference>
<dbReference type="Pfam" id="PF01740">
    <property type="entry name" value="STAS"/>
    <property type="match status" value="1"/>
</dbReference>
<reference evidence="2 3" key="1">
    <citation type="submission" date="2018-03" db="EMBL/GenBank/DDBJ databases">
        <title>Genomic Encyclopedia of Archaeal and Bacterial Type Strains, Phase II (KMG-II): from individual species to whole genera.</title>
        <authorList>
            <person name="Goeker M."/>
        </authorList>
    </citation>
    <scope>NUCLEOTIDE SEQUENCE [LARGE SCALE GENOMIC DNA]</scope>
    <source>
        <strain evidence="2 3">DSM 44720</strain>
    </source>
</reference>
<dbReference type="Proteomes" id="UP000239494">
    <property type="component" value="Unassembled WGS sequence"/>
</dbReference>
<organism evidence="2 3">
    <name type="scientific">Umezawaea tangerina</name>
    <dbReference type="NCBI Taxonomy" id="84725"/>
    <lineage>
        <taxon>Bacteria</taxon>
        <taxon>Bacillati</taxon>
        <taxon>Actinomycetota</taxon>
        <taxon>Actinomycetes</taxon>
        <taxon>Pseudonocardiales</taxon>
        <taxon>Pseudonocardiaceae</taxon>
        <taxon>Umezawaea</taxon>
    </lineage>
</organism>
<evidence type="ECO:0000259" key="1">
    <source>
        <dbReference type="PROSITE" id="PS50801"/>
    </source>
</evidence>
<protein>
    <submittedName>
        <fullName evidence="2">Anti-anti-sigma factor</fullName>
    </submittedName>
</protein>
<evidence type="ECO:0000313" key="3">
    <source>
        <dbReference type="Proteomes" id="UP000239494"/>
    </source>
</evidence>
<dbReference type="AlphaFoldDB" id="A0A2T0TFN2"/>
<dbReference type="Gene3D" id="3.30.750.24">
    <property type="entry name" value="STAS domain"/>
    <property type="match status" value="1"/>
</dbReference>
<sequence length="110" mass="11274">MTSKDDLVVGVDRTPGATVVTATGELDANTARALDERLSRLDATSGVVVLDLTGITFCDSVGLACVLAAPHRGVDLRVVGSRQVARVVALAGTDTELPLFPTVAAATGRQ</sequence>
<comment type="caution">
    <text evidence="2">The sequence shown here is derived from an EMBL/GenBank/DDBJ whole genome shotgun (WGS) entry which is preliminary data.</text>
</comment>
<dbReference type="InterPro" id="IPR036513">
    <property type="entry name" value="STAS_dom_sf"/>
</dbReference>